<evidence type="ECO:0000313" key="4">
    <source>
        <dbReference type="Proteomes" id="UP000324738"/>
    </source>
</evidence>
<evidence type="ECO:0000313" key="3">
    <source>
        <dbReference type="EMBL" id="KAA0971166.1"/>
    </source>
</evidence>
<gene>
    <name evidence="3" type="ORF">FPY71_12085</name>
</gene>
<feature type="domain" description="EamA" evidence="2">
    <location>
        <begin position="158"/>
        <end position="287"/>
    </location>
</feature>
<feature type="transmembrane region" description="Helical" evidence="1">
    <location>
        <begin position="214"/>
        <end position="233"/>
    </location>
</feature>
<keyword evidence="1" id="KW-0812">Transmembrane</keyword>
<keyword evidence="1" id="KW-0472">Membrane</keyword>
<dbReference type="EMBL" id="VTWH01000002">
    <property type="protein sequence ID" value="KAA0971166.1"/>
    <property type="molecule type" value="Genomic_DNA"/>
</dbReference>
<keyword evidence="4" id="KW-1185">Reference proteome</keyword>
<dbReference type="Pfam" id="PF00892">
    <property type="entry name" value="EamA"/>
    <property type="match status" value="2"/>
</dbReference>
<dbReference type="AlphaFoldDB" id="A0A5B0DXE4"/>
<evidence type="ECO:0000259" key="2">
    <source>
        <dbReference type="Pfam" id="PF00892"/>
    </source>
</evidence>
<reference evidence="3 4" key="1">
    <citation type="submission" date="2019-08" db="EMBL/GenBank/DDBJ databases">
        <title>Aureimonas fodiniaquatilis sp. nov., isolated from a coal mine wastewater.</title>
        <authorList>
            <person name="Kim W."/>
        </authorList>
    </citation>
    <scope>NUCLEOTIDE SEQUENCE [LARGE SCALE GENOMIC DNA]</scope>
    <source>
        <strain evidence="3 4">CAU 1482</strain>
    </source>
</reference>
<dbReference type="PANTHER" id="PTHR22911">
    <property type="entry name" value="ACYL-MALONYL CONDENSING ENZYME-RELATED"/>
    <property type="match status" value="1"/>
</dbReference>
<feature type="transmembrane region" description="Helical" evidence="1">
    <location>
        <begin position="188"/>
        <end position="208"/>
    </location>
</feature>
<dbReference type="OrthoDB" id="7818056at2"/>
<feature type="transmembrane region" description="Helical" evidence="1">
    <location>
        <begin position="47"/>
        <end position="66"/>
    </location>
</feature>
<comment type="caution">
    <text evidence="3">The sequence shown here is derived from an EMBL/GenBank/DDBJ whole genome shotgun (WGS) entry which is preliminary data.</text>
</comment>
<dbReference type="PANTHER" id="PTHR22911:SF135">
    <property type="entry name" value="BLR4310 PROTEIN"/>
    <property type="match status" value="1"/>
</dbReference>
<dbReference type="Proteomes" id="UP000324738">
    <property type="component" value="Unassembled WGS sequence"/>
</dbReference>
<proteinExistence type="predicted"/>
<feature type="transmembrane region" description="Helical" evidence="1">
    <location>
        <begin position="135"/>
        <end position="153"/>
    </location>
</feature>
<feature type="transmembrane region" description="Helical" evidence="1">
    <location>
        <begin position="82"/>
        <end position="102"/>
    </location>
</feature>
<dbReference type="InterPro" id="IPR000620">
    <property type="entry name" value="EamA_dom"/>
</dbReference>
<protein>
    <submittedName>
        <fullName evidence="3">DMT family transporter</fullName>
    </submittedName>
</protein>
<name>A0A5B0DXE4_9HYPH</name>
<feature type="transmembrane region" description="Helical" evidence="1">
    <location>
        <begin position="270"/>
        <end position="288"/>
    </location>
</feature>
<sequence length="317" mass="33874">MCSMPAHPSPSPSNRSLAGIGFMLLGTFMFASNDALGKYLISSYSIGQILLVRSVVALLLIAPFIYKNRAAVFRPQRPGMHLLRVICSTAEVALFYAALYHLPLADVMTFYLAGPIYVTALSALILREQVGWRRWLAVMVGFVGVLIALGPSLGTASLGAMLAVGGSFAYALLIISTRSLSGSGGTTLITWQTVAALVFGIFVAPFSWAPVDMTGFAALALLGAVSMLAHVFINQSLKIAEASTVVPFQYTLIVWALVYGVLFFGDQPQASLLMGAGLIVLSGLFIFLREQKRGKISTATVVPDVAPIQPDRPADRR</sequence>
<dbReference type="InterPro" id="IPR037185">
    <property type="entry name" value="EmrE-like"/>
</dbReference>
<keyword evidence="1" id="KW-1133">Transmembrane helix</keyword>
<accession>A0A5B0DXE4</accession>
<feature type="transmembrane region" description="Helical" evidence="1">
    <location>
        <begin position="159"/>
        <end position="176"/>
    </location>
</feature>
<organism evidence="3 4">
    <name type="scientific">Aureimonas fodinaquatilis</name>
    <dbReference type="NCBI Taxonomy" id="2565783"/>
    <lineage>
        <taxon>Bacteria</taxon>
        <taxon>Pseudomonadati</taxon>
        <taxon>Pseudomonadota</taxon>
        <taxon>Alphaproteobacteria</taxon>
        <taxon>Hyphomicrobiales</taxon>
        <taxon>Aurantimonadaceae</taxon>
        <taxon>Aureimonas</taxon>
    </lineage>
</organism>
<dbReference type="GO" id="GO:0016020">
    <property type="term" value="C:membrane"/>
    <property type="evidence" value="ECO:0007669"/>
    <property type="project" value="InterPro"/>
</dbReference>
<dbReference type="Gene3D" id="1.10.3730.20">
    <property type="match status" value="1"/>
</dbReference>
<feature type="transmembrane region" description="Helical" evidence="1">
    <location>
        <begin position="245"/>
        <end position="264"/>
    </location>
</feature>
<evidence type="ECO:0000256" key="1">
    <source>
        <dbReference type="SAM" id="Phobius"/>
    </source>
</evidence>
<feature type="transmembrane region" description="Helical" evidence="1">
    <location>
        <begin position="108"/>
        <end position="126"/>
    </location>
</feature>
<feature type="domain" description="EamA" evidence="2">
    <location>
        <begin position="18"/>
        <end position="148"/>
    </location>
</feature>
<dbReference type="SUPFAM" id="SSF103481">
    <property type="entry name" value="Multidrug resistance efflux transporter EmrE"/>
    <property type="match status" value="2"/>
</dbReference>